<proteinExistence type="predicted"/>
<dbReference type="STRING" id="227084.SAMN05421855_105151"/>
<dbReference type="AlphaFoldDB" id="A0A1G7I8M9"/>
<dbReference type="RefSeq" id="WP_093145032.1">
    <property type="nucleotide sequence ID" value="NZ_BMWO01000007.1"/>
</dbReference>
<dbReference type="OrthoDB" id="1160874at2"/>
<organism evidence="1 2">
    <name type="scientific">Ulvibacter litoralis</name>
    <dbReference type="NCBI Taxonomy" id="227084"/>
    <lineage>
        <taxon>Bacteria</taxon>
        <taxon>Pseudomonadati</taxon>
        <taxon>Bacteroidota</taxon>
        <taxon>Flavobacteriia</taxon>
        <taxon>Flavobacteriales</taxon>
        <taxon>Flavobacteriaceae</taxon>
        <taxon>Ulvibacter</taxon>
    </lineage>
</organism>
<dbReference type="EMBL" id="FNBA01000005">
    <property type="protein sequence ID" value="SDF09127.1"/>
    <property type="molecule type" value="Genomic_DNA"/>
</dbReference>
<gene>
    <name evidence="1" type="ORF">SAMN05421855_105151</name>
</gene>
<keyword evidence="2" id="KW-1185">Reference proteome</keyword>
<evidence type="ECO:0000313" key="1">
    <source>
        <dbReference type="EMBL" id="SDF09127.1"/>
    </source>
</evidence>
<name>A0A1G7I8M9_9FLAO</name>
<protein>
    <submittedName>
        <fullName evidence="1">Uncharacterized protein</fullName>
    </submittedName>
</protein>
<dbReference type="Proteomes" id="UP000199321">
    <property type="component" value="Unassembled WGS sequence"/>
</dbReference>
<evidence type="ECO:0000313" key="2">
    <source>
        <dbReference type="Proteomes" id="UP000199321"/>
    </source>
</evidence>
<sequence>MKIEHLQERVLDYKTSIETVVSKKEEWTQKAKPLLLKTLKTIAAKYAIGWKVQELNWIHNNEAVNISFESFPEELMDCTNRIPSYQFIPGGALVFTQTYSGDVYMFVLFPEVDGMPIENNMAEFGTINPSEVTEKMIIEKVDEFLKEMIQWEVPNKRTKMGYSAS</sequence>
<accession>A0A1G7I8M9</accession>
<reference evidence="1 2" key="1">
    <citation type="submission" date="2016-10" db="EMBL/GenBank/DDBJ databases">
        <authorList>
            <person name="de Groot N.N."/>
        </authorList>
    </citation>
    <scope>NUCLEOTIDE SEQUENCE [LARGE SCALE GENOMIC DNA]</scope>
    <source>
        <strain evidence="1 2">DSM 16195</strain>
    </source>
</reference>